<dbReference type="EMBL" id="JACVVK020000151">
    <property type="protein sequence ID" value="KAK7488370.1"/>
    <property type="molecule type" value="Genomic_DNA"/>
</dbReference>
<dbReference type="InterPro" id="IPR052081">
    <property type="entry name" value="Dispatched_Hh_regulator"/>
</dbReference>
<accession>A0ABD0KMB7</accession>
<evidence type="ECO:0000256" key="8">
    <source>
        <dbReference type="SAM" id="Phobius"/>
    </source>
</evidence>
<comment type="similarity">
    <text evidence="6">Belongs to the dispatched family.</text>
</comment>
<reference evidence="10 11" key="1">
    <citation type="journal article" date="2023" name="Sci. Data">
        <title>Genome assembly of the Korean intertidal mud-creeper Batillaria attramentaria.</title>
        <authorList>
            <person name="Patra A.K."/>
            <person name="Ho P.T."/>
            <person name="Jun S."/>
            <person name="Lee S.J."/>
            <person name="Kim Y."/>
            <person name="Won Y.J."/>
        </authorList>
    </citation>
    <scope>NUCLEOTIDE SEQUENCE [LARGE SCALE GENOMIC DNA]</scope>
    <source>
        <strain evidence="10">Wonlab-2016</strain>
    </source>
</reference>
<protein>
    <recommendedName>
        <fullName evidence="9">SSD domain-containing protein</fullName>
    </recommendedName>
</protein>
<feature type="transmembrane region" description="Helical" evidence="8">
    <location>
        <begin position="285"/>
        <end position="305"/>
    </location>
</feature>
<proteinExistence type="inferred from homology"/>
<feature type="transmembrane region" description="Helical" evidence="8">
    <location>
        <begin position="339"/>
        <end position="363"/>
    </location>
</feature>
<dbReference type="AlphaFoldDB" id="A0ABD0KMB7"/>
<keyword evidence="4 8" id="KW-0472">Membrane</keyword>
<keyword evidence="5" id="KW-0325">Glycoprotein</keyword>
<feature type="transmembrane region" description="Helical" evidence="8">
    <location>
        <begin position="1021"/>
        <end position="1044"/>
    </location>
</feature>
<feature type="transmembrane region" description="Helical" evidence="8">
    <location>
        <begin position="978"/>
        <end position="1000"/>
    </location>
</feature>
<dbReference type="InterPro" id="IPR000731">
    <property type="entry name" value="SSD"/>
</dbReference>
<feature type="compositionally biased region" description="Polar residues" evidence="7">
    <location>
        <begin position="486"/>
        <end position="514"/>
    </location>
</feature>
<evidence type="ECO:0000313" key="10">
    <source>
        <dbReference type="EMBL" id="KAK7488370.1"/>
    </source>
</evidence>
<feature type="transmembrane region" description="Helical" evidence="8">
    <location>
        <begin position="1050"/>
        <end position="1076"/>
    </location>
</feature>
<feature type="transmembrane region" description="Helical" evidence="8">
    <location>
        <begin position="417"/>
        <end position="443"/>
    </location>
</feature>
<dbReference type="Gene3D" id="1.20.1640.10">
    <property type="entry name" value="Multidrug efflux transporter AcrB transmembrane domain"/>
    <property type="match status" value="2"/>
</dbReference>
<sequence length="1129" mass="126553">MTTTDDAGPTTTPRHQPFLFIRWVTNRPNLSFAIALSLHLTFLSVSGILFVSGYNLFPANFENLPMELHDEPWLKRDLAWTARDDYSNRVVRSLPASKTTSWYRGLTREGLLLFYYKDGGNVFTQASLQQMQQIENALVNVPYFTDHCQLQAQNGSCVPPVSVLRFFDGTYASVDPVFTDTTFSNIGPVLYAASTYNETKSAFLYALGKSNEITPTSVTTTLTRTLIPLGWPLAGYSDEDAMLTVLTEFMADHMQPTLESFLDVGVFEFTYYNTRLMYHDVQKQAYSDMALALGSLVFIFFFILFHTRSLWITCMAELSIISSFVETNLIYRVVLDFRYFGYFHVLALFIILGIGADDLFVFWDAWTATGLKSHPSLAHRLNEAYRKSVISMLVTSLTTMTAFVANALSPLLATRSFGIFAAILVGIDYLSVITFFPTIVIFYHRHFEDKPHPCCCCWNKKDKDKADTSSAKKDNSPNPHLATVTKYGTSSPEPTQNGHVTPLERQNTNSQLFRQDTKSKLLRQDSKGKQELVRQDSKKLFVSPARNSVHPDTCPTQPVFVSLGLKTADVTSSPVAPKDNTSTTCKDRVTSCCRTKRSSKRSRLVVFFSDYYFRFVTHKVARWVIVVALLGCLAGFAYSASRLEPDNEQIQLYTDSHHYTKAIKHNNYGFVPNDVDRTITIHLVWGLGEQDMSSCHFSEVECPGTQVYDDNFQASTQAAQQAFVDICDALFSMSASEASDYRIKRDILTGELEISCFPRNMKTFLQSDPVSGSVDVSMPWNWTETMDFMTSLSTYYDTSVFNSSYTHHLDIPLTYWLWDAYQQNNTEDWQLFNSLVGEETGPFTTNILTSSSIQVGNKIKYLAIAVNTTLQLQSLGYEEGIPIVQRWEKFMESQLSNMPTEMRGGFQTTTIAWHWLYVQKSLADNAILGIVLGVCLAFPVLVLSTCNVINGLLATLTICCVTVCVIGVVPLGGWKLGVLVSLNMCLVVGLAVDFVVHLAEGYHMSHLTDRHSRLKESLERMGISVFSGACTTLGASAFMLFAQIQFFFQFGIFMFCTIGFSLLFSMGLYVTVMGLIGPQGDTGDIRVFFRKCCARIRPRKLTDSTNNVTGVSPKVDAANGSPPQHTQPA</sequence>
<feature type="compositionally biased region" description="Basic and acidic residues" evidence="7">
    <location>
        <begin position="515"/>
        <end position="537"/>
    </location>
</feature>
<dbReference type="Proteomes" id="UP001519460">
    <property type="component" value="Unassembled WGS sequence"/>
</dbReference>
<dbReference type="PROSITE" id="PS50156">
    <property type="entry name" value="SSD"/>
    <property type="match status" value="1"/>
</dbReference>
<keyword evidence="11" id="KW-1185">Reference proteome</keyword>
<keyword evidence="3 8" id="KW-1133">Transmembrane helix</keyword>
<feature type="compositionally biased region" description="Basic and acidic residues" evidence="7">
    <location>
        <begin position="466"/>
        <end position="475"/>
    </location>
</feature>
<evidence type="ECO:0000256" key="2">
    <source>
        <dbReference type="ARBA" id="ARBA00022692"/>
    </source>
</evidence>
<evidence type="ECO:0000256" key="3">
    <source>
        <dbReference type="ARBA" id="ARBA00022989"/>
    </source>
</evidence>
<evidence type="ECO:0000256" key="4">
    <source>
        <dbReference type="ARBA" id="ARBA00023136"/>
    </source>
</evidence>
<feature type="transmembrane region" description="Helical" evidence="8">
    <location>
        <begin position="951"/>
        <end position="972"/>
    </location>
</feature>
<feature type="region of interest" description="Disordered" evidence="7">
    <location>
        <begin position="1104"/>
        <end position="1129"/>
    </location>
</feature>
<evidence type="ECO:0000256" key="5">
    <source>
        <dbReference type="ARBA" id="ARBA00023180"/>
    </source>
</evidence>
<feature type="region of interest" description="Disordered" evidence="7">
    <location>
        <begin position="466"/>
        <end position="537"/>
    </location>
</feature>
<evidence type="ECO:0000259" key="9">
    <source>
        <dbReference type="PROSITE" id="PS50156"/>
    </source>
</evidence>
<comment type="subcellular location">
    <subcellularLocation>
        <location evidence="1">Membrane</location>
        <topology evidence="1">Multi-pass membrane protein</topology>
    </subcellularLocation>
</comment>
<comment type="caution">
    <text evidence="10">The sequence shown here is derived from an EMBL/GenBank/DDBJ whole genome shotgun (WGS) entry which is preliminary data.</text>
</comment>
<feature type="transmembrane region" description="Helical" evidence="8">
    <location>
        <begin position="32"/>
        <end position="57"/>
    </location>
</feature>
<dbReference type="SUPFAM" id="SSF82866">
    <property type="entry name" value="Multidrug efflux transporter AcrB transmembrane domain"/>
    <property type="match status" value="2"/>
</dbReference>
<evidence type="ECO:0000256" key="1">
    <source>
        <dbReference type="ARBA" id="ARBA00004141"/>
    </source>
</evidence>
<dbReference type="InterPro" id="IPR053958">
    <property type="entry name" value="HMGCR/SNAP/NPC1-like_SSD"/>
</dbReference>
<dbReference type="GO" id="GO:0016020">
    <property type="term" value="C:membrane"/>
    <property type="evidence" value="ECO:0007669"/>
    <property type="project" value="UniProtKB-SubCell"/>
</dbReference>
<feature type="transmembrane region" description="Helical" evidence="8">
    <location>
        <begin position="926"/>
        <end position="944"/>
    </location>
</feature>
<evidence type="ECO:0000256" key="6">
    <source>
        <dbReference type="ARBA" id="ARBA00038046"/>
    </source>
</evidence>
<dbReference type="Pfam" id="PF12349">
    <property type="entry name" value="Sterol-sensing"/>
    <property type="match status" value="1"/>
</dbReference>
<feature type="transmembrane region" description="Helical" evidence="8">
    <location>
        <begin position="384"/>
        <end position="405"/>
    </location>
</feature>
<keyword evidence="2 8" id="KW-0812">Transmembrane</keyword>
<gene>
    <name evidence="10" type="ORF">BaRGS_00020344</name>
</gene>
<organism evidence="10 11">
    <name type="scientific">Batillaria attramentaria</name>
    <dbReference type="NCBI Taxonomy" id="370345"/>
    <lineage>
        <taxon>Eukaryota</taxon>
        <taxon>Metazoa</taxon>
        <taxon>Spiralia</taxon>
        <taxon>Lophotrochozoa</taxon>
        <taxon>Mollusca</taxon>
        <taxon>Gastropoda</taxon>
        <taxon>Caenogastropoda</taxon>
        <taxon>Sorbeoconcha</taxon>
        <taxon>Cerithioidea</taxon>
        <taxon>Batillariidae</taxon>
        <taxon>Batillaria</taxon>
    </lineage>
</organism>
<name>A0ABD0KMB7_9CAEN</name>
<dbReference type="PANTHER" id="PTHR45951">
    <property type="entry name" value="PROTEIN DISPATCHED-RELATED"/>
    <property type="match status" value="1"/>
</dbReference>
<dbReference type="PANTHER" id="PTHR45951:SF7">
    <property type="entry name" value="SSD DOMAIN-CONTAINING PROTEIN"/>
    <property type="match status" value="1"/>
</dbReference>
<evidence type="ECO:0000313" key="11">
    <source>
        <dbReference type="Proteomes" id="UP001519460"/>
    </source>
</evidence>
<feature type="domain" description="SSD" evidence="9">
    <location>
        <begin position="349"/>
        <end position="442"/>
    </location>
</feature>
<evidence type="ECO:0000256" key="7">
    <source>
        <dbReference type="SAM" id="MobiDB-lite"/>
    </source>
</evidence>